<reference evidence="1 2" key="1">
    <citation type="submission" date="2024-01" db="EMBL/GenBank/DDBJ databases">
        <title>The genomes of 5 underutilized Papilionoideae crops provide insights into root nodulation and disease resistanc.</title>
        <authorList>
            <person name="Jiang F."/>
        </authorList>
    </citation>
    <scope>NUCLEOTIDE SEQUENCE [LARGE SCALE GENOMIC DNA]</scope>
    <source>
        <strain evidence="1">DUOXIRENSHENG_FW03</strain>
        <tissue evidence="1">Leaves</tissue>
    </source>
</reference>
<proteinExistence type="predicted"/>
<organism evidence="1 2">
    <name type="scientific">Psophocarpus tetragonolobus</name>
    <name type="common">Winged bean</name>
    <name type="synonym">Dolichos tetragonolobus</name>
    <dbReference type="NCBI Taxonomy" id="3891"/>
    <lineage>
        <taxon>Eukaryota</taxon>
        <taxon>Viridiplantae</taxon>
        <taxon>Streptophyta</taxon>
        <taxon>Embryophyta</taxon>
        <taxon>Tracheophyta</taxon>
        <taxon>Spermatophyta</taxon>
        <taxon>Magnoliopsida</taxon>
        <taxon>eudicotyledons</taxon>
        <taxon>Gunneridae</taxon>
        <taxon>Pentapetalae</taxon>
        <taxon>rosids</taxon>
        <taxon>fabids</taxon>
        <taxon>Fabales</taxon>
        <taxon>Fabaceae</taxon>
        <taxon>Papilionoideae</taxon>
        <taxon>50 kb inversion clade</taxon>
        <taxon>NPAAA clade</taxon>
        <taxon>indigoferoid/millettioid clade</taxon>
        <taxon>Phaseoleae</taxon>
        <taxon>Psophocarpus</taxon>
    </lineage>
</organism>
<evidence type="ECO:0000313" key="2">
    <source>
        <dbReference type="Proteomes" id="UP001386955"/>
    </source>
</evidence>
<dbReference type="GO" id="GO:0009507">
    <property type="term" value="C:chloroplast"/>
    <property type="evidence" value="ECO:0007669"/>
    <property type="project" value="TreeGrafter"/>
</dbReference>
<evidence type="ECO:0000313" key="1">
    <source>
        <dbReference type="EMBL" id="KAK7388946.1"/>
    </source>
</evidence>
<dbReference type="EMBL" id="JAYMYS010000006">
    <property type="protein sequence ID" value="KAK7388946.1"/>
    <property type="molecule type" value="Genomic_DNA"/>
</dbReference>
<name>A0AAN9S5E7_PSOTE</name>
<gene>
    <name evidence="1" type="ORF">VNO78_23775</name>
</gene>
<keyword evidence="2" id="KW-1185">Reference proteome</keyword>
<comment type="caution">
    <text evidence="1">The sequence shown here is derived from an EMBL/GenBank/DDBJ whole genome shotgun (WGS) entry which is preliminary data.</text>
</comment>
<dbReference type="PANTHER" id="PTHR47914">
    <property type="entry name" value="ALPHA/BETA-HYDROLASES SUPERFAMILY PROTEIN"/>
    <property type="match status" value="1"/>
</dbReference>
<dbReference type="Proteomes" id="UP001386955">
    <property type="component" value="Unassembled WGS sequence"/>
</dbReference>
<dbReference type="PANTHER" id="PTHR47914:SF1">
    <property type="entry name" value="ALPHA_BETA-HYDROLASES SUPERFAMILY PROTEIN"/>
    <property type="match status" value="1"/>
</dbReference>
<dbReference type="AlphaFoldDB" id="A0AAN9S5E7"/>
<sequence length="104" mass="11387">MDYNAHGLKNFLVDFIISPNGPIKPPGEHAASLVARAARKGLVKPKAIAAVAPTWAGSLPIVFGRDSSMESRLFDHSRGVEGIRCGWKKQIDSVDSNTFRILWE</sequence>
<accession>A0AAN9S5E7</accession>
<protein>
    <submittedName>
        <fullName evidence="1">Uncharacterized protein</fullName>
    </submittedName>
</protein>